<dbReference type="CDD" id="cd00130">
    <property type="entry name" value="PAS"/>
    <property type="match status" value="1"/>
</dbReference>
<keyword evidence="5" id="KW-0175">Coiled coil</keyword>
<dbReference type="RefSeq" id="WP_238180643.1">
    <property type="nucleotide sequence ID" value="NZ_BPRB01000005.1"/>
</dbReference>
<dbReference type="CDD" id="cd00082">
    <property type="entry name" value="HisKA"/>
    <property type="match status" value="1"/>
</dbReference>
<dbReference type="EMBL" id="BPRB01000005">
    <property type="protein sequence ID" value="GJE58008.1"/>
    <property type="molecule type" value="Genomic_DNA"/>
</dbReference>
<dbReference type="InterPro" id="IPR005467">
    <property type="entry name" value="His_kinase_dom"/>
</dbReference>
<dbReference type="InterPro" id="IPR035965">
    <property type="entry name" value="PAS-like_dom_sf"/>
</dbReference>
<dbReference type="PANTHER" id="PTHR43065:SF49">
    <property type="entry name" value="HISTIDINE KINASE"/>
    <property type="match status" value="1"/>
</dbReference>
<dbReference type="InterPro" id="IPR001789">
    <property type="entry name" value="Sig_transdc_resp-reg_receiver"/>
</dbReference>
<dbReference type="Pfam" id="PF08448">
    <property type="entry name" value="PAS_4"/>
    <property type="match status" value="1"/>
</dbReference>
<evidence type="ECO:0000259" key="7">
    <source>
        <dbReference type="PROSITE" id="PS50110"/>
    </source>
</evidence>
<dbReference type="InterPro" id="IPR003661">
    <property type="entry name" value="HisK_dim/P_dom"/>
</dbReference>
<dbReference type="SUPFAM" id="SSF55785">
    <property type="entry name" value="PYP-like sensor domain (PAS domain)"/>
    <property type="match status" value="1"/>
</dbReference>
<comment type="catalytic activity">
    <reaction evidence="1">
        <text>ATP + protein L-histidine = ADP + protein N-phospho-L-histidine.</text>
        <dbReference type="EC" id="2.7.13.3"/>
    </reaction>
</comment>
<dbReference type="InterPro" id="IPR003594">
    <property type="entry name" value="HATPase_dom"/>
</dbReference>
<dbReference type="PRINTS" id="PR00344">
    <property type="entry name" value="BCTRLSENSOR"/>
</dbReference>
<name>A0ABQ4TTK6_9HYPH</name>
<gene>
    <name evidence="10" type="ORF">MPOCJGCO_0084</name>
</gene>
<evidence type="ECO:0000259" key="9">
    <source>
        <dbReference type="PROSITE" id="PS50113"/>
    </source>
</evidence>
<dbReference type="SMART" id="SM00448">
    <property type="entry name" value="REC"/>
    <property type="match status" value="1"/>
</dbReference>
<evidence type="ECO:0000313" key="11">
    <source>
        <dbReference type="Proteomes" id="UP001055057"/>
    </source>
</evidence>
<dbReference type="InterPro" id="IPR000700">
    <property type="entry name" value="PAS-assoc_C"/>
</dbReference>
<protein>
    <recommendedName>
        <fullName evidence="2">histidine kinase</fullName>
        <ecNumber evidence="2">2.7.13.3</ecNumber>
    </recommendedName>
</protein>
<sequence length="574" mass="61385">MSAEDPAAYRERIRELEARLEESEETLAAIRRGDFDAVVVQGPGDARQVYTLESADRPYRVLIEQIQEGALTLTPGGTVLYGNRRLSEMLGIRQETLIGQPLGRFVQADDVPALTALIAEAGAGPARGEVTLRTADGASLAAHLSLSRLERDSGQDPLLCGILTDLTEQKLHLRALAEANTRLRAESVERERIEDALRQAQKMEAVGQLTGGVAHDFNNLLTVIKSSTDLLKRPGLPEERRVRYIGAISDTVTRAAKLTGQLLAFARRQALKPETFDVGASVAAVGDMLGTLTGVRIRVTTHLPETPCFIDADPSQFDTAIVNVAVNARDAMGGEGALTITVRPVDRIPAVRAQPAVAGAFVAVSIGDTGTGIDPAHLERIFEPFFTTKGVGQGTGLGLSQVFGFTKQSGGEVVVASTLGQGSTFTLYLPRTEPPGAGLRAEDEGLPPADGHGTCVLVVEDNPEVGSFATQTLMELGYATVWARDAGQALAELEKDPSRFEVVFSDVVMPGMNGIDLAHAIERRHPGLPVVLTSGYSHVLAHEGAHGFELLHKPYSVDQLARMLGKAVAKRRRP</sequence>
<evidence type="ECO:0000256" key="3">
    <source>
        <dbReference type="ARBA" id="ARBA00022553"/>
    </source>
</evidence>
<feature type="modified residue" description="4-aspartylphosphate" evidence="4">
    <location>
        <position position="506"/>
    </location>
</feature>
<dbReference type="Pfam" id="PF00072">
    <property type="entry name" value="Response_reg"/>
    <property type="match status" value="1"/>
</dbReference>
<dbReference type="PROSITE" id="PS50113">
    <property type="entry name" value="PAC"/>
    <property type="match status" value="1"/>
</dbReference>
<feature type="domain" description="PAS" evidence="8">
    <location>
        <begin position="55"/>
        <end position="125"/>
    </location>
</feature>
<evidence type="ECO:0000256" key="2">
    <source>
        <dbReference type="ARBA" id="ARBA00012438"/>
    </source>
</evidence>
<dbReference type="InterPro" id="IPR036097">
    <property type="entry name" value="HisK_dim/P_sf"/>
</dbReference>
<reference evidence="10" key="2">
    <citation type="submission" date="2021-08" db="EMBL/GenBank/DDBJ databases">
        <authorList>
            <person name="Tani A."/>
            <person name="Ola A."/>
            <person name="Ogura Y."/>
            <person name="Katsura K."/>
            <person name="Hayashi T."/>
        </authorList>
    </citation>
    <scope>NUCLEOTIDE SEQUENCE</scope>
    <source>
        <strain evidence="10">DSM 23632</strain>
    </source>
</reference>
<comment type="caution">
    <text evidence="10">The sequence shown here is derived from an EMBL/GenBank/DDBJ whole genome shotgun (WGS) entry which is preliminary data.</text>
</comment>
<dbReference type="Pfam" id="PF00512">
    <property type="entry name" value="HisKA"/>
    <property type="match status" value="1"/>
</dbReference>
<proteinExistence type="predicted"/>
<dbReference type="NCBIfam" id="TIGR00229">
    <property type="entry name" value="sensory_box"/>
    <property type="match status" value="1"/>
</dbReference>
<dbReference type="SUPFAM" id="SSF52172">
    <property type="entry name" value="CheY-like"/>
    <property type="match status" value="1"/>
</dbReference>
<evidence type="ECO:0000259" key="6">
    <source>
        <dbReference type="PROSITE" id="PS50109"/>
    </source>
</evidence>
<evidence type="ECO:0000256" key="5">
    <source>
        <dbReference type="SAM" id="Coils"/>
    </source>
</evidence>
<dbReference type="Gene3D" id="3.30.450.20">
    <property type="entry name" value="PAS domain"/>
    <property type="match status" value="1"/>
</dbReference>
<dbReference type="InterPro" id="IPR004358">
    <property type="entry name" value="Sig_transdc_His_kin-like_C"/>
</dbReference>
<evidence type="ECO:0000259" key="8">
    <source>
        <dbReference type="PROSITE" id="PS50112"/>
    </source>
</evidence>
<feature type="domain" description="Histidine kinase" evidence="6">
    <location>
        <begin position="212"/>
        <end position="433"/>
    </location>
</feature>
<reference evidence="10" key="1">
    <citation type="journal article" date="2021" name="Front. Microbiol.">
        <title>Comprehensive Comparative Genomics and Phenotyping of Methylobacterium Species.</title>
        <authorList>
            <person name="Alessa O."/>
            <person name="Ogura Y."/>
            <person name="Fujitani Y."/>
            <person name="Takami H."/>
            <person name="Hayashi T."/>
            <person name="Sahin N."/>
            <person name="Tani A."/>
        </authorList>
    </citation>
    <scope>NUCLEOTIDE SEQUENCE</scope>
    <source>
        <strain evidence="10">DSM 23632</strain>
    </source>
</reference>
<dbReference type="Pfam" id="PF02518">
    <property type="entry name" value="HATPase_c"/>
    <property type="match status" value="1"/>
</dbReference>
<dbReference type="InterPro" id="IPR011006">
    <property type="entry name" value="CheY-like_superfamily"/>
</dbReference>
<dbReference type="PROSITE" id="PS50109">
    <property type="entry name" value="HIS_KIN"/>
    <property type="match status" value="1"/>
</dbReference>
<evidence type="ECO:0000256" key="1">
    <source>
        <dbReference type="ARBA" id="ARBA00000085"/>
    </source>
</evidence>
<dbReference type="Gene3D" id="1.10.287.130">
    <property type="match status" value="1"/>
</dbReference>
<organism evidence="10 11">
    <name type="scientific">Methylobacterium trifolii</name>
    <dbReference type="NCBI Taxonomy" id="1003092"/>
    <lineage>
        <taxon>Bacteria</taxon>
        <taxon>Pseudomonadati</taxon>
        <taxon>Pseudomonadota</taxon>
        <taxon>Alphaproteobacteria</taxon>
        <taxon>Hyphomicrobiales</taxon>
        <taxon>Methylobacteriaceae</taxon>
        <taxon>Methylobacterium</taxon>
    </lineage>
</organism>
<dbReference type="PROSITE" id="PS50110">
    <property type="entry name" value="RESPONSE_REGULATORY"/>
    <property type="match status" value="1"/>
</dbReference>
<dbReference type="InterPro" id="IPR036890">
    <property type="entry name" value="HATPase_C_sf"/>
</dbReference>
<keyword evidence="11" id="KW-1185">Reference proteome</keyword>
<accession>A0ABQ4TTK6</accession>
<dbReference type="SUPFAM" id="SSF47384">
    <property type="entry name" value="Homodimeric domain of signal transducing histidine kinase"/>
    <property type="match status" value="1"/>
</dbReference>
<dbReference type="PANTHER" id="PTHR43065">
    <property type="entry name" value="SENSOR HISTIDINE KINASE"/>
    <property type="match status" value="1"/>
</dbReference>
<dbReference type="SMART" id="SM00387">
    <property type="entry name" value="HATPase_c"/>
    <property type="match status" value="1"/>
</dbReference>
<dbReference type="InterPro" id="IPR000014">
    <property type="entry name" value="PAS"/>
</dbReference>
<evidence type="ECO:0000313" key="10">
    <source>
        <dbReference type="EMBL" id="GJE58008.1"/>
    </source>
</evidence>
<dbReference type="SUPFAM" id="SSF55874">
    <property type="entry name" value="ATPase domain of HSP90 chaperone/DNA topoisomerase II/histidine kinase"/>
    <property type="match status" value="1"/>
</dbReference>
<dbReference type="Gene3D" id="3.40.50.2300">
    <property type="match status" value="1"/>
</dbReference>
<dbReference type="SMART" id="SM00388">
    <property type="entry name" value="HisKA"/>
    <property type="match status" value="1"/>
</dbReference>
<evidence type="ECO:0000256" key="4">
    <source>
        <dbReference type="PROSITE-ProRule" id="PRU00169"/>
    </source>
</evidence>
<dbReference type="SMART" id="SM00091">
    <property type="entry name" value="PAS"/>
    <property type="match status" value="1"/>
</dbReference>
<feature type="domain" description="Response regulatory" evidence="7">
    <location>
        <begin position="455"/>
        <end position="568"/>
    </location>
</feature>
<dbReference type="InterPro" id="IPR013656">
    <property type="entry name" value="PAS_4"/>
</dbReference>
<dbReference type="EC" id="2.7.13.3" evidence="2"/>
<dbReference type="Gene3D" id="3.30.565.10">
    <property type="entry name" value="Histidine kinase-like ATPase, C-terminal domain"/>
    <property type="match status" value="1"/>
</dbReference>
<dbReference type="PROSITE" id="PS50112">
    <property type="entry name" value="PAS"/>
    <property type="match status" value="1"/>
</dbReference>
<dbReference type="Proteomes" id="UP001055057">
    <property type="component" value="Unassembled WGS sequence"/>
</dbReference>
<feature type="domain" description="PAC" evidence="9">
    <location>
        <begin position="126"/>
        <end position="178"/>
    </location>
</feature>
<keyword evidence="3 4" id="KW-0597">Phosphoprotein</keyword>
<feature type="coiled-coil region" evidence="5">
    <location>
        <begin position="6"/>
        <end position="33"/>
    </location>
</feature>
<feature type="coiled-coil region" evidence="5">
    <location>
        <begin position="176"/>
        <end position="203"/>
    </location>
</feature>